<name>A0A6P8B4K4_PYRGI</name>
<dbReference type="Proteomes" id="UP000515153">
    <property type="component" value="Chromosome I"/>
</dbReference>
<keyword evidence="2" id="KW-1133">Transmembrane helix</keyword>
<reference evidence="5" key="2">
    <citation type="submission" date="2019-10" db="EMBL/GenBank/DDBJ databases">
        <authorList>
            <consortium name="NCBI Genome Project"/>
        </authorList>
    </citation>
    <scope>NUCLEOTIDE SEQUENCE</scope>
    <source>
        <strain evidence="5">NI907</strain>
    </source>
</reference>
<reference evidence="5" key="3">
    <citation type="submission" date="2025-08" db="UniProtKB">
        <authorList>
            <consortium name="RefSeq"/>
        </authorList>
    </citation>
    <scope>IDENTIFICATION</scope>
    <source>
        <strain evidence="5">NI907</strain>
    </source>
</reference>
<dbReference type="GeneID" id="41960376"/>
<keyword evidence="2" id="KW-0812">Transmembrane</keyword>
<feature type="region of interest" description="Disordered" evidence="1">
    <location>
        <begin position="304"/>
        <end position="355"/>
    </location>
</feature>
<feature type="region of interest" description="Disordered" evidence="1">
    <location>
        <begin position="225"/>
        <end position="266"/>
    </location>
</feature>
<feature type="compositionally biased region" description="Polar residues" evidence="1">
    <location>
        <begin position="239"/>
        <end position="266"/>
    </location>
</feature>
<evidence type="ECO:0000313" key="4">
    <source>
        <dbReference type="Proteomes" id="UP000515153"/>
    </source>
</evidence>
<evidence type="ECO:0000256" key="2">
    <source>
        <dbReference type="SAM" id="Phobius"/>
    </source>
</evidence>
<dbReference type="RefSeq" id="XP_030981954.1">
    <property type="nucleotide sequence ID" value="XM_031125467.1"/>
</dbReference>
<reference evidence="4 5" key="1">
    <citation type="journal article" date="2019" name="Mol. Biol. Evol.">
        <title>Blast fungal genomes show frequent chromosomal changes, gene gains and losses, and effector gene turnover.</title>
        <authorList>
            <person name="Gomez Luciano L.B."/>
            <person name="Jason Tsai I."/>
            <person name="Chuma I."/>
            <person name="Tosa Y."/>
            <person name="Chen Y.H."/>
            <person name="Li J.Y."/>
            <person name="Li M.Y."/>
            <person name="Jade Lu M.Y."/>
            <person name="Nakayashiki H."/>
            <person name="Li W.H."/>
        </authorList>
    </citation>
    <scope>NUCLEOTIDE SEQUENCE [LARGE SCALE GENOMIC DNA]</scope>
    <source>
        <strain evidence="4 5">NI907</strain>
    </source>
</reference>
<evidence type="ECO:0000256" key="1">
    <source>
        <dbReference type="SAM" id="MobiDB-lite"/>
    </source>
</evidence>
<evidence type="ECO:0000256" key="3">
    <source>
        <dbReference type="SAM" id="SignalP"/>
    </source>
</evidence>
<feature type="transmembrane region" description="Helical" evidence="2">
    <location>
        <begin position="268"/>
        <end position="295"/>
    </location>
</feature>
<evidence type="ECO:0000313" key="5">
    <source>
        <dbReference type="RefSeq" id="XP_030981954.1"/>
    </source>
</evidence>
<accession>A0A6P8B4K4</accession>
<gene>
    <name evidence="5" type="ORF">PgNI_05436</name>
</gene>
<evidence type="ECO:0008006" key="6">
    <source>
        <dbReference type="Google" id="ProtNLM"/>
    </source>
</evidence>
<keyword evidence="4" id="KW-1185">Reference proteome</keyword>
<keyword evidence="2" id="KW-0472">Membrane</keyword>
<feature type="chain" id="PRO_5028118202" description="Mid2 domain-containing protein" evidence="3">
    <location>
        <begin position="24"/>
        <end position="392"/>
    </location>
</feature>
<proteinExistence type="predicted"/>
<feature type="compositionally biased region" description="Low complexity" evidence="1">
    <location>
        <begin position="225"/>
        <end position="237"/>
    </location>
</feature>
<dbReference type="KEGG" id="pgri:PgNI_05436"/>
<protein>
    <recommendedName>
        <fullName evidence="6">Mid2 domain-containing protein</fullName>
    </recommendedName>
</protein>
<feature type="signal peptide" evidence="3">
    <location>
        <begin position="1"/>
        <end position="23"/>
    </location>
</feature>
<organism evidence="4 5">
    <name type="scientific">Pyricularia grisea</name>
    <name type="common">Crabgrass-specific blast fungus</name>
    <name type="synonym">Magnaporthe grisea</name>
    <dbReference type="NCBI Taxonomy" id="148305"/>
    <lineage>
        <taxon>Eukaryota</taxon>
        <taxon>Fungi</taxon>
        <taxon>Dikarya</taxon>
        <taxon>Ascomycota</taxon>
        <taxon>Pezizomycotina</taxon>
        <taxon>Sordariomycetes</taxon>
        <taxon>Sordariomycetidae</taxon>
        <taxon>Magnaporthales</taxon>
        <taxon>Pyriculariaceae</taxon>
        <taxon>Pyricularia</taxon>
    </lineage>
</organism>
<keyword evidence="3" id="KW-0732">Signal</keyword>
<dbReference type="AlphaFoldDB" id="A0A6P8B4K4"/>
<feature type="region of interest" description="Disordered" evidence="1">
    <location>
        <begin position="372"/>
        <end position="392"/>
    </location>
</feature>
<sequence>MHHCSALPWTAFIFHLIIQGTVSMVFPGQKPTSISPTPTILELEPRAGSQPTPFIDVDGLVKNNIVITTSSGQLSAMTACGYVDGDLKSVRGIPPGWDCRVDLQNSFFGLCETKVTSVKDCGFVHACVDSSKCTSGCGNFDPKFSSGSGYRQITWYGCIPPSPSARAYITVGHDYSDSDSNIPHCWDVVLDVAPESQYTWHACGPFSSTTHTYLLTTTSPSGASIVASSSSQTTPTTALGGNSTSGNDADSGQDAQSNNRGQSDTNNAAPIGVIVGASLAGLVVLCCTILLALWIAKRRGSKDASAGMSGLSRQKQRKQCSPQQSPVSWPGSYMESKQLDGSSRPVEIGPGQHLDLTNCSELPAASTYAEMEAPGQNRYPEHNPVLQETRPL</sequence>